<dbReference type="PANTHER" id="PTHR34182:SF1">
    <property type="entry name" value="PROTEIN-EXPORT MEMBRANE PROTEIN SECG"/>
    <property type="match status" value="1"/>
</dbReference>
<reference evidence="12" key="2">
    <citation type="journal article" date="2020" name="mSystems">
        <title>Genome- and Community-Level Interaction Insights into Carbon Utilization and Element Cycling Functions of Hydrothermarchaeota in Hydrothermal Sediment.</title>
        <authorList>
            <person name="Zhou Z."/>
            <person name="Liu Y."/>
            <person name="Xu W."/>
            <person name="Pan J."/>
            <person name="Luo Z.H."/>
            <person name="Li M."/>
        </authorList>
    </citation>
    <scope>NUCLEOTIDE SEQUENCE [LARGE SCALE GENOMIC DNA]</scope>
    <source>
        <strain evidence="13">SpSt-604</strain>
        <strain evidence="12">SpSt-640</strain>
    </source>
</reference>
<evidence type="ECO:0000256" key="6">
    <source>
        <dbReference type="ARBA" id="ARBA00022927"/>
    </source>
</evidence>
<keyword evidence="7 10" id="KW-1133">Transmembrane helix</keyword>
<keyword evidence="5 10" id="KW-0812">Transmembrane</keyword>
<organism evidence="11 14">
    <name type="scientific">Fervidobacterium pennivorans</name>
    <dbReference type="NCBI Taxonomy" id="93466"/>
    <lineage>
        <taxon>Bacteria</taxon>
        <taxon>Thermotogati</taxon>
        <taxon>Thermotogota</taxon>
        <taxon>Thermotogae</taxon>
        <taxon>Thermotogales</taxon>
        <taxon>Fervidobacteriaceae</taxon>
        <taxon>Fervidobacterium</taxon>
    </lineage>
</organism>
<keyword evidence="6 10" id="KW-0653">Protein transport</keyword>
<evidence type="ECO:0000313" key="13">
    <source>
        <dbReference type="EMBL" id="HGU41637.1"/>
    </source>
</evidence>
<evidence type="ECO:0000256" key="10">
    <source>
        <dbReference type="RuleBase" id="RU365087"/>
    </source>
</evidence>
<dbReference type="GO" id="GO:0065002">
    <property type="term" value="P:intracellular protein transmembrane transport"/>
    <property type="evidence" value="ECO:0007669"/>
    <property type="project" value="TreeGrafter"/>
</dbReference>
<dbReference type="GO" id="GO:0043952">
    <property type="term" value="P:protein transport by the Sec complex"/>
    <property type="evidence" value="ECO:0007669"/>
    <property type="project" value="TreeGrafter"/>
</dbReference>
<evidence type="ECO:0000256" key="4">
    <source>
        <dbReference type="ARBA" id="ARBA00022475"/>
    </source>
</evidence>
<sequence>MLAVLLLVIHTIIAVGLIWMVMQEMTKFAELGGAFGSGAAYTMFGRKKGLDTSGKITVALAVAFFIMCFLTSWVLSR</sequence>
<dbReference type="GO" id="GO:0015450">
    <property type="term" value="F:protein-transporting ATPase activity"/>
    <property type="evidence" value="ECO:0007669"/>
    <property type="project" value="UniProtKB-UniRule"/>
</dbReference>
<evidence type="ECO:0000256" key="1">
    <source>
        <dbReference type="ARBA" id="ARBA00004651"/>
    </source>
</evidence>
<dbReference type="EMBL" id="DSZT01000056">
    <property type="protein sequence ID" value="HGU41637.1"/>
    <property type="molecule type" value="Genomic_DNA"/>
</dbReference>
<evidence type="ECO:0000256" key="7">
    <source>
        <dbReference type="ARBA" id="ARBA00022989"/>
    </source>
</evidence>
<feature type="transmembrane region" description="Helical" evidence="10">
    <location>
        <begin position="56"/>
        <end position="75"/>
    </location>
</feature>
<dbReference type="PATRIC" id="fig|93466.3.peg.1450"/>
<dbReference type="EMBL" id="DTBH01000128">
    <property type="protein sequence ID" value="HGQ77418.1"/>
    <property type="molecule type" value="Genomic_DNA"/>
</dbReference>
<accession>A0A172T440</accession>
<keyword evidence="8 10" id="KW-0811">Translocation</keyword>
<keyword evidence="4 10" id="KW-1003">Cell membrane</keyword>
<comment type="subcellular location">
    <subcellularLocation>
        <location evidence="1 10">Cell membrane</location>
        <topology evidence="1 10">Multi-pass membrane protein</topology>
    </subcellularLocation>
</comment>
<dbReference type="KEGG" id="fng:JM64_06835"/>
<dbReference type="InterPro" id="IPR004692">
    <property type="entry name" value="SecG"/>
</dbReference>
<comment type="function">
    <text evidence="10">Involved in protein export. Participates in an early event of protein translocation.</text>
</comment>
<dbReference type="EMBL" id="CP011393">
    <property type="protein sequence ID" value="ANE41702.1"/>
    <property type="molecule type" value="Genomic_DNA"/>
</dbReference>
<dbReference type="OrthoDB" id="37695at2"/>
<dbReference type="GO" id="GO:0009306">
    <property type="term" value="P:protein secretion"/>
    <property type="evidence" value="ECO:0007669"/>
    <property type="project" value="UniProtKB-UniRule"/>
</dbReference>
<dbReference type="GO" id="GO:0005886">
    <property type="term" value="C:plasma membrane"/>
    <property type="evidence" value="ECO:0007669"/>
    <property type="project" value="UniProtKB-SubCell"/>
</dbReference>
<evidence type="ECO:0000256" key="5">
    <source>
        <dbReference type="ARBA" id="ARBA00022692"/>
    </source>
</evidence>
<evidence type="ECO:0000256" key="2">
    <source>
        <dbReference type="ARBA" id="ARBA00008445"/>
    </source>
</evidence>
<evidence type="ECO:0000313" key="12">
    <source>
        <dbReference type="EMBL" id="HGQ77418.1"/>
    </source>
</evidence>
<protein>
    <recommendedName>
        <fullName evidence="10">Protein-export membrane protein SecG</fullName>
    </recommendedName>
</protein>
<reference evidence="11 14" key="1">
    <citation type="submission" date="2014-08" db="EMBL/GenBank/DDBJ databases">
        <title>Fervidobacterium pennivorans DYC genome.</title>
        <authorList>
            <person name="Wushke S."/>
        </authorList>
    </citation>
    <scope>NUCLEOTIDE SEQUENCE [LARGE SCALE GENOMIC DNA]</scope>
    <source>
        <strain evidence="11 14">DYC</strain>
    </source>
</reference>
<dbReference type="PRINTS" id="PR01651">
    <property type="entry name" value="SECGEXPORT"/>
</dbReference>
<proteinExistence type="inferred from homology"/>
<dbReference type="NCBIfam" id="TIGR00810">
    <property type="entry name" value="secG"/>
    <property type="match status" value="1"/>
</dbReference>
<evidence type="ECO:0000256" key="8">
    <source>
        <dbReference type="ARBA" id="ARBA00023010"/>
    </source>
</evidence>
<comment type="similarity">
    <text evidence="2 10">Belongs to the SecG family.</text>
</comment>
<feature type="transmembrane region" description="Helical" evidence="10">
    <location>
        <begin position="5"/>
        <end position="22"/>
    </location>
</feature>
<dbReference type="Pfam" id="PF03840">
    <property type="entry name" value="SecG"/>
    <property type="match status" value="1"/>
</dbReference>
<evidence type="ECO:0000313" key="14">
    <source>
        <dbReference type="Proteomes" id="UP000077096"/>
    </source>
</evidence>
<gene>
    <name evidence="12" type="primary">secG</name>
    <name evidence="13" type="ORF">ENT72_01755</name>
    <name evidence="12" type="ORF">ENU12_05845</name>
    <name evidence="11" type="ORF">JM64_06835</name>
</gene>
<dbReference type="Proteomes" id="UP000077096">
    <property type="component" value="Chromosome"/>
</dbReference>
<evidence type="ECO:0000256" key="3">
    <source>
        <dbReference type="ARBA" id="ARBA00022448"/>
    </source>
</evidence>
<keyword evidence="9 10" id="KW-0472">Membrane</keyword>
<name>A0A172T440_FERPE</name>
<dbReference type="PANTHER" id="PTHR34182">
    <property type="entry name" value="PROTEIN-EXPORT MEMBRANE PROTEIN SECG"/>
    <property type="match status" value="1"/>
</dbReference>
<keyword evidence="3 10" id="KW-0813">Transport</keyword>
<evidence type="ECO:0000313" key="11">
    <source>
        <dbReference type="EMBL" id="ANE41702.1"/>
    </source>
</evidence>
<dbReference type="AlphaFoldDB" id="A0A172T440"/>
<evidence type="ECO:0000256" key="9">
    <source>
        <dbReference type="ARBA" id="ARBA00023136"/>
    </source>
</evidence>